<feature type="region of interest" description="Disordered" evidence="1">
    <location>
        <begin position="104"/>
        <end position="141"/>
    </location>
</feature>
<dbReference type="STRING" id="1219043.SCH01S_39_01410"/>
<feature type="signal peptide" evidence="2">
    <location>
        <begin position="1"/>
        <end position="17"/>
    </location>
</feature>
<organism evidence="3 4">
    <name type="scientific">Sphingomonas changbaiensis NBRC 104936</name>
    <dbReference type="NCBI Taxonomy" id="1219043"/>
    <lineage>
        <taxon>Bacteria</taxon>
        <taxon>Pseudomonadati</taxon>
        <taxon>Pseudomonadota</taxon>
        <taxon>Alphaproteobacteria</taxon>
        <taxon>Sphingomonadales</taxon>
        <taxon>Sphingomonadaceae</taxon>
        <taxon>Sphingomonas</taxon>
    </lineage>
</organism>
<dbReference type="AlphaFoldDB" id="A0A0E9MQX3"/>
<dbReference type="Proteomes" id="UP000033202">
    <property type="component" value="Unassembled WGS sequence"/>
</dbReference>
<gene>
    <name evidence="3" type="ORF">SCH01S_39_01410</name>
</gene>
<evidence type="ECO:0000313" key="4">
    <source>
        <dbReference type="Proteomes" id="UP000033202"/>
    </source>
</evidence>
<dbReference type="RefSeq" id="WP_046348651.1">
    <property type="nucleotide sequence ID" value="NZ_BBWU01000039.1"/>
</dbReference>
<reference evidence="3 4" key="1">
    <citation type="submission" date="2015-04" db="EMBL/GenBank/DDBJ databases">
        <title>Whole genome shotgun sequence of Sphingomonas changbaiensis NBRC 104936.</title>
        <authorList>
            <person name="Katano-Makiyama Y."/>
            <person name="Hosoyama A."/>
            <person name="Hashimoto M."/>
            <person name="Noguchi M."/>
            <person name="Tsuchikane K."/>
            <person name="Ohji S."/>
            <person name="Yamazoe A."/>
            <person name="Ichikawa N."/>
            <person name="Kimura A."/>
            <person name="Fujita N."/>
        </authorList>
    </citation>
    <scope>NUCLEOTIDE SEQUENCE [LARGE SCALE GENOMIC DNA]</scope>
    <source>
        <strain evidence="3 4">NBRC 104936</strain>
    </source>
</reference>
<dbReference type="EMBL" id="BBWU01000039">
    <property type="protein sequence ID" value="GAO39856.1"/>
    <property type="molecule type" value="Genomic_DNA"/>
</dbReference>
<evidence type="ECO:0000256" key="2">
    <source>
        <dbReference type="SAM" id="SignalP"/>
    </source>
</evidence>
<keyword evidence="4" id="KW-1185">Reference proteome</keyword>
<accession>A0A0E9MQX3</accession>
<evidence type="ECO:0000313" key="3">
    <source>
        <dbReference type="EMBL" id="GAO39856.1"/>
    </source>
</evidence>
<name>A0A0E9MQX3_9SPHN</name>
<sequence>MKPTLLLIALLAGPAMAAAPMPRWTAVGTGAGGGAIEINRASLNWRPLQRAWWRIHYAPPKRDGTVEERHLELIDCRAGTSAVIETVSLDSAGQVIADQRDGEELAMQRMGPPTPGTTGETVAEQACRLRPPPPPPPRRRR</sequence>
<comment type="caution">
    <text evidence="3">The sequence shown here is derived from an EMBL/GenBank/DDBJ whole genome shotgun (WGS) entry which is preliminary data.</text>
</comment>
<proteinExistence type="predicted"/>
<protein>
    <submittedName>
        <fullName evidence="3">Uncharacterized protein</fullName>
    </submittedName>
</protein>
<evidence type="ECO:0000256" key="1">
    <source>
        <dbReference type="SAM" id="MobiDB-lite"/>
    </source>
</evidence>
<feature type="chain" id="PRO_5002429923" evidence="2">
    <location>
        <begin position="18"/>
        <end position="141"/>
    </location>
</feature>
<feature type="compositionally biased region" description="Pro residues" evidence="1">
    <location>
        <begin position="130"/>
        <end position="141"/>
    </location>
</feature>
<keyword evidence="2" id="KW-0732">Signal</keyword>